<feature type="region of interest" description="Disordered" evidence="1">
    <location>
        <begin position="96"/>
        <end position="129"/>
    </location>
</feature>
<evidence type="ECO:0000313" key="3">
    <source>
        <dbReference type="Proteomes" id="UP000284842"/>
    </source>
</evidence>
<dbReference type="EMBL" id="NHTK01001237">
    <property type="protein sequence ID" value="PPR01565.1"/>
    <property type="molecule type" value="Genomic_DNA"/>
</dbReference>
<feature type="region of interest" description="Disordered" evidence="1">
    <location>
        <begin position="46"/>
        <end position="82"/>
    </location>
</feature>
<name>A0A409YF07_9AGAR</name>
<proteinExistence type="predicted"/>
<dbReference type="Proteomes" id="UP000284842">
    <property type="component" value="Unassembled WGS sequence"/>
</dbReference>
<dbReference type="AlphaFoldDB" id="A0A409YF07"/>
<evidence type="ECO:0000256" key="1">
    <source>
        <dbReference type="SAM" id="MobiDB-lite"/>
    </source>
</evidence>
<accession>A0A409YF07</accession>
<evidence type="ECO:0000313" key="2">
    <source>
        <dbReference type="EMBL" id="PPR01565.1"/>
    </source>
</evidence>
<gene>
    <name evidence="2" type="ORF">CVT24_005860</name>
</gene>
<keyword evidence="3" id="KW-1185">Reference proteome</keyword>
<protein>
    <submittedName>
        <fullName evidence="2">Uncharacterized protein</fullName>
    </submittedName>
</protein>
<organism evidence="2 3">
    <name type="scientific">Panaeolus cyanescens</name>
    <dbReference type="NCBI Taxonomy" id="181874"/>
    <lineage>
        <taxon>Eukaryota</taxon>
        <taxon>Fungi</taxon>
        <taxon>Dikarya</taxon>
        <taxon>Basidiomycota</taxon>
        <taxon>Agaricomycotina</taxon>
        <taxon>Agaricomycetes</taxon>
        <taxon>Agaricomycetidae</taxon>
        <taxon>Agaricales</taxon>
        <taxon>Agaricineae</taxon>
        <taxon>Galeropsidaceae</taxon>
        <taxon>Panaeolus</taxon>
    </lineage>
</organism>
<dbReference type="InParanoid" id="A0A409YF07"/>
<reference evidence="2 3" key="1">
    <citation type="journal article" date="2018" name="Evol. Lett.">
        <title>Horizontal gene cluster transfer increased hallucinogenic mushroom diversity.</title>
        <authorList>
            <person name="Reynolds H.T."/>
            <person name="Vijayakumar V."/>
            <person name="Gluck-Thaler E."/>
            <person name="Korotkin H.B."/>
            <person name="Matheny P.B."/>
            <person name="Slot J.C."/>
        </authorList>
    </citation>
    <scope>NUCLEOTIDE SEQUENCE [LARGE SCALE GENOMIC DNA]</scope>
    <source>
        <strain evidence="2 3">2629</strain>
    </source>
</reference>
<feature type="compositionally biased region" description="Basic and acidic residues" evidence="1">
    <location>
        <begin position="114"/>
        <end position="129"/>
    </location>
</feature>
<comment type="caution">
    <text evidence="2">The sequence shown here is derived from an EMBL/GenBank/DDBJ whole genome shotgun (WGS) entry which is preliminary data.</text>
</comment>
<feature type="compositionally biased region" description="Polar residues" evidence="1">
    <location>
        <begin position="49"/>
        <end position="62"/>
    </location>
</feature>
<sequence>MTAARPKILNAPIASTYTPNSWNMEVTFDINNPVRMPIPLPYVDESHGQPPTINIPYSQTSDTRSREHNRQTPFSSGGVNHNKLPVTTMIQERHRSRVMQEQPEDGTSGAQTQDLKDDNAPYRSQDRHSPMQVANGLVVTRHLKQATNQKDPQIFDNGGSRSQTPVCLDFPVDEVGRKDRQSSAWEELDLKRSATPQLPTVASSQGPYAMKHERNFRGNNRNMVYGWYRSSGPTRIEYPPTIPGDMQIADGVLFVHVVMKMDGKVDCIQSWIRVEGSRWEFIEENGQHRFGSDIYVLSWRQKTPQWSLPGSIAKNTWRKHNKK</sequence>